<organism evidence="5 6">
    <name type="scientific">Lasiodiplodia theobromae</name>
    <dbReference type="NCBI Taxonomy" id="45133"/>
    <lineage>
        <taxon>Eukaryota</taxon>
        <taxon>Fungi</taxon>
        <taxon>Dikarya</taxon>
        <taxon>Ascomycota</taxon>
        <taxon>Pezizomycotina</taxon>
        <taxon>Dothideomycetes</taxon>
        <taxon>Dothideomycetes incertae sedis</taxon>
        <taxon>Botryosphaeriales</taxon>
        <taxon>Botryosphaeriaceae</taxon>
        <taxon>Lasiodiplodia</taxon>
    </lineage>
</organism>
<feature type="domain" description="DUF6594" evidence="4">
    <location>
        <begin position="551"/>
        <end position="773"/>
    </location>
</feature>
<feature type="region of interest" description="Disordered" evidence="2">
    <location>
        <begin position="227"/>
        <end position="512"/>
    </location>
</feature>
<feature type="compositionally biased region" description="Low complexity" evidence="2">
    <location>
        <begin position="294"/>
        <end position="304"/>
    </location>
</feature>
<feature type="transmembrane region" description="Helical" evidence="3">
    <location>
        <begin position="698"/>
        <end position="724"/>
    </location>
</feature>
<feature type="region of interest" description="Disordered" evidence="2">
    <location>
        <begin position="1"/>
        <end position="209"/>
    </location>
</feature>
<keyword evidence="1" id="KW-0175">Coiled coil</keyword>
<feature type="compositionally biased region" description="Low complexity" evidence="2">
    <location>
        <begin position="125"/>
        <end position="136"/>
    </location>
</feature>
<name>A0A5N5DPN1_9PEZI</name>
<dbReference type="EMBL" id="VCHE01000005">
    <property type="protein sequence ID" value="KAB2579908.1"/>
    <property type="molecule type" value="Genomic_DNA"/>
</dbReference>
<evidence type="ECO:0000256" key="3">
    <source>
        <dbReference type="SAM" id="Phobius"/>
    </source>
</evidence>
<feature type="compositionally biased region" description="Low complexity" evidence="2">
    <location>
        <begin position="453"/>
        <end position="462"/>
    </location>
</feature>
<evidence type="ECO:0000313" key="6">
    <source>
        <dbReference type="Proteomes" id="UP000325902"/>
    </source>
</evidence>
<feature type="compositionally biased region" description="Low complexity" evidence="2">
    <location>
        <begin position="227"/>
        <end position="243"/>
    </location>
</feature>
<keyword evidence="3" id="KW-0812">Transmembrane</keyword>
<evidence type="ECO:0000256" key="2">
    <source>
        <dbReference type="SAM" id="MobiDB-lite"/>
    </source>
</evidence>
<feature type="compositionally biased region" description="Polar residues" evidence="2">
    <location>
        <begin position="31"/>
        <end position="40"/>
    </location>
</feature>
<dbReference type="Pfam" id="PF20237">
    <property type="entry name" value="DUF6594"/>
    <property type="match status" value="1"/>
</dbReference>
<feature type="compositionally biased region" description="Basic and acidic residues" evidence="2">
    <location>
        <begin position="431"/>
        <end position="445"/>
    </location>
</feature>
<feature type="compositionally biased region" description="Low complexity" evidence="2">
    <location>
        <begin position="93"/>
        <end position="114"/>
    </location>
</feature>
<reference evidence="5 6" key="1">
    <citation type="journal article" date="2019" name="Sci. Rep.">
        <title>A multi-omics analysis of the grapevine pathogen Lasiodiplodia theobromae reveals that temperature affects the expression of virulence- and pathogenicity-related genes.</title>
        <authorList>
            <person name="Felix C."/>
            <person name="Meneses R."/>
            <person name="Goncalves M.F.M."/>
            <person name="Tilleman L."/>
            <person name="Duarte A.S."/>
            <person name="Jorrin-Novo J.V."/>
            <person name="Van de Peer Y."/>
            <person name="Deforce D."/>
            <person name="Van Nieuwerburgh F."/>
            <person name="Esteves A.C."/>
            <person name="Alves A."/>
        </authorList>
    </citation>
    <scope>NUCLEOTIDE SEQUENCE [LARGE SCALE GENOMIC DNA]</scope>
    <source>
        <strain evidence="5 6">LA-SOL3</strain>
    </source>
</reference>
<dbReference type="InterPro" id="IPR046529">
    <property type="entry name" value="DUF6594"/>
</dbReference>
<evidence type="ECO:0000259" key="4">
    <source>
        <dbReference type="Pfam" id="PF20237"/>
    </source>
</evidence>
<sequence length="780" mass="86018">MADDAVGPGPAPPVERSNFEPEIVGGGAWSSKASRASQQPPADEKPASFVRGHQRKAAKSPGVANDDRRAESPTQWEDVEEARATRVRRASARRTASGTRTSSSAQQTSLTSSRGRADLEPAPSVPRSTPSSSSVRGCRRPGFSAGASTPPAEADGDRHYYIRSTAAQHRDRASPQPSHRSGSGVDLGANPQSRRHLRHKHSSLHRRADALAQLSSPSLLSVFSSLTSLTHSSSGSNSTVTQKSYDRSQGIRKRKHSSKHRGDSGHRGTSSKRSESRGSAKLGERPQRRRRRSSQPPAAARQPAEPGPSILSCAETSSLEANCCPATDPRKPFAGDRDRVNSDSGISVRDSSPERGDCMDGKSAGMPWGPYEDDCDEEDRQRQFEIDRLTQELQARDPQVGGGGDRVLEKQMAQEEQLRRYMMRSPMHHHARDEPRYSHNDDADSPRGPTVFPYYYYNNSQPQPGPYWARSDPPPPPVPHAPAHDPGYHAAQPYGNFQPPPSPHGRGSRQLQAGLPDLTKTTITGYERLAFALAETSTWHDGEESGAAGPRPLYRRFEYLNHRILLHIQDELAELEEKLRGLDECIAQQQAHAVDEVGKALPASRRYDSRYGTDLHQRRTLLLGEIYCKLGQYSNAIHSFGKMLSVLEPARADDVSAYESWIREHAPIDENETRFLTRQADLMSLHRRHKRQERPHEVIFSGDQVLQTALLALLLFLVLPLIAFPQIPSVGGRLFILTIIGAAEVAMVSSTRFSHLMSGKEWRICGIAYFALMAVIAGVV</sequence>
<feature type="compositionally biased region" description="Basic and acidic residues" evidence="2">
    <location>
        <begin position="260"/>
        <end position="286"/>
    </location>
</feature>
<evidence type="ECO:0000313" key="5">
    <source>
        <dbReference type="EMBL" id="KAB2579908.1"/>
    </source>
</evidence>
<feature type="transmembrane region" description="Helical" evidence="3">
    <location>
        <begin position="762"/>
        <end position="779"/>
    </location>
</feature>
<keyword evidence="3" id="KW-1133">Transmembrane helix</keyword>
<proteinExistence type="predicted"/>
<feature type="compositionally biased region" description="Basic and acidic residues" evidence="2">
    <location>
        <begin position="406"/>
        <end position="419"/>
    </location>
</feature>
<dbReference type="PANTHER" id="PTHR34502">
    <property type="entry name" value="DUF6594 DOMAIN-CONTAINING PROTEIN-RELATED"/>
    <property type="match status" value="1"/>
</dbReference>
<feature type="compositionally biased region" description="Basic residues" evidence="2">
    <location>
        <begin position="250"/>
        <end position="259"/>
    </location>
</feature>
<comment type="caution">
    <text evidence="5">The sequence shown here is derived from an EMBL/GenBank/DDBJ whole genome shotgun (WGS) entry which is preliminary data.</text>
</comment>
<dbReference type="PANTHER" id="PTHR34502:SF6">
    <property type="entry name" value="DUF6594 DOMAIN-CONTAINING PROTEIN"/>
    <property type="match status" value="1"/>
</dbReference>
<evidence type="ECO:0000256" key="1">
    <source>
        <dbReference type="SAM" id="Coils"/>
    </source>
</evidence>
<accession>A0A5N5DPN1</accession>
<protein>
    <recommendedName>
        <fullName evidence="4">DUF6594 domain-containing protein</fullName>
    </recommendedName>
</protein>
<feature type="compositionally biased region" description="Basic and acidic residues" evidence="2">
    <location>
        <begin position="328"/>
        <end position="341"/>
    </location>
</feature>
<dbReference type="AlphaFoldDB" id="A0A5N5DPN1"/>
<gene>
    <name evidence="5" type="ORF">DBV05_g1552</name>
</gene>
<feature type="coiled-coil region" evidence="1">
    <location>
        <begin position="565"/>
        <end position="592"/>
    </location>
</feature>
<feature type="compositionally biased region" description="Basic residues" evidence="2">
    <location>
        <begin position="193"/>
        <end position="205"/>
    </location>
</feature>
<feature type="transmembrane region" description="Helical" evidence="3">
    <location>
        <begin position="730"/>
        <end position="750"/>
    </location>
</feature>
<dbReference type="Proteomes" id="UP000325902">
    <property type="component" value="Unassembled WGS sequence"/>
</dbReference>
<dbReference type="OrthoDB" id="5416037at2759"/>
<feature type="compositionally biased region" description="Basic and acidic residues" evidence="2">
    <location>
        <begin position="379"/>
        <end position="390"/>
    </location>
</feature>
<keyword evidence="6" id="KW-1185">Reference proteome</keyword>
<keyword evidence="3" id="KW-0472">Membrane</keyword>
<feature type="compositionally biased region" description="Basic and acidic residues" evidence="2">
    <location>
        <begin position="351"/>
        <end position="360"/>
    </location>
</feature>